<evidence type="ECO:0000256" key="4">
    <source>
        <dbReference type="ARBA" id="ARBA00012595"/>
    </source>
</evidence>
<evidence type="ECO:0000313" key="21">
    <source>
        <dbReference type="Proteomes" id="UP000193218"/>
    </source>
</evidence>
<keyword evidence="17" id="KW-0812">Transmembrane</keyword>
<dbReference type="SUPFAM" id="SSF51011">
    <property type="entry name" value="Glycosyl hydrolase domain"/>
    <property type="match status" value="1"/>
</dbReference>
<evidence type="ECO:0000256" key="12">
    <source>
        <dbReference type="ARBA" id="ARBA00023295"/>
    </source>
</evidence>
<evidence type="ECO:0000256" key="13">
    <source>
        <dbReference type="PIRSR" id="PIRSR001024-1"/>
    </source>
</evidence>
<dbReference type="Pfam" id="PF09260">
    <property type="entry name" value="A_amylase_dom_C"/>
    <property type="match status" value="1"/>
</dbReference>
<comment type="catalytic activity">
    <reaction evidence="1">
        <text>Endohydrolysis of (1-&gt;4)-alpha-D-glucosidic linkages in polysaccharides containing three or more (1-&gt;4)-alpha-linked D-glucose units.</text>
        <dbReference type="EC" id="3.2.1.1"/>
    </reaction>
</comment>
<dbReference type="OrthoDB" id="204980at2759"/>
<evidence type="ECO:0000313" key="20">
    <source>
        <dbReference type="EMBL" id="ORX36860.1"/>
    </source>
</evidence>
<evidence type="ECO:0000256" key="8">
    <source>
        <dbReference type="ARBA" id="ARBA00022837"/>
    </source>
</evidence>
<evidence type="ECO:0000256" key="5">
    <source>
        <dbReference type="ARBA" id="ARBA00022723"/>
    </source>
</evidence>
<dbReference type="AlphaFoldDB" id="A0A1Y1UFL4"/>
<feature type="transmembrane region" description="Helical" evidence="17">
    <location>
        <begin position="538"/>
        <end position="558"/>
    </location>
</feature>
<feature type="active site" description="Nucleophile" evidence="13">
    <location>
        <position position="239"/>
    </location>
</feature>
<feature type="disulfide bond" evidence="15">
    <location>
        <begin position="475"/>
        <end position="514"/>
    </location>
</feature>
<comment type="cofactor">
    <cofactor evidence="2">
        <name>Ca(2+)</name>
        <dbReference type="ChEBI" id="CHEBI:29108"/>
    </cofactor>
</comment>
<dbReference type="EC" id="3.2.1.1" evidence="4"/>
<dbReference type="Pfam" id="PF00128">
    <property type="entry name" value="Alpha-amylase"/>
    <property type="match status" value="1"/>
</dbReference>
<keyword evidence="11" id="KW-0119">Carbohydrate metabolism</keyword>
<protein>
    <recommendedName>
        <fullName evidence="4">alpha-amylase</fullName>
        <ecNumber evidence="4">3.2.1.1</ecNumber>
    </recommendedName>
</protein>
<dbReference type="GeneID" id="33554694"/>
<name>A0A1Y1UFL4_9TREE</name>
<feature type="binding site" evidence="16">
    <location>
        <position position="267"/>
    </location>
    <ligand>
        <name>substrate</name>
    </ligand>
</feature>
<gene>
    <name evidence="20" type="ORF">BD324DRAFT_474325</name>
</gene>
<feature type="binding site" evidence="16">
    <location>
        <position position="237"/>
    </location>
    <ligand>
        <name>substrate</name>
    </ligand>
</feature>
<dbReference type="EMBL" id="NBSH01000007">
    <property type="protein sequence ID" value="ORX36860.1"/>
    <property type="molecule type" value="Genomic_DNA"/>
</dbReference>
<dbReference type="InterPro" id="IPR015340">
    <property type="entry name" value="A_amylase_C_dom"/>
</dbReference>
<feature type="binding site" evidence="16">
    <location>
        <position position="379"/>
    </location>
    <ligand>
        <name>substrate</name>
    </ligand>
</feature>
<comment type="similarity">
    <text evidence="3">Belongs to the glycosyl hydrolase 13 family.</text>
</comment>
<feature type="domain" description="Glycosyl hydrolase family 13 catalytic" evidence="19">
    <location>
        <begin position="36"/>
        <end position="403"/>
    </location>
</feature>
<dbReference type="SUPFAM" id="SSF51445">
    <property type="entry name" value="(Trans)glycosidases"/>
    <property type="match status" value="1"/>
</dbReference>
<keyword evidence="8" id="KW-0106">Calcium</keyword>
<dbReference type="PIRSF" id="PIRSF001024">
    <property type="entry name" value="Alph-amyl_fung"/>
    <property type="match status" value="1"/>
</dbReference>
<keyword evidence="10" id="KW-0325">Glycoprotein</keyword>
<dbReference type="PROSITE" id="PS51257">
    <property type="entry name" value="PROKAR_LIPOPROTEIN"/>
    <property type="match status" value="1"/>
</dbReference>
<evidence type="ECO:0000256" key="3">
    <source>
        <dbReference type="ARBA" id="ARBA00008061"/>
    </source>
</evidence>
<evidence type="ECO:0000256" key="15">
    <source>
        <dbReference type="PIRSR" id="PIRSR001024-4"/>
    </source>
</evidence>
<dbReference type="GO" id="GO:0005509">
    <property type="term" value="F:calcium ion binding"/>
    <property type="evidence" value="ECO:0007669"/>
    <property type="project" value="InterPro"/>
</dbReference>
<dbReference type="PANTHER" id="PTHR10357">
    <property type="entry name" value="ALPHA-AMYLASE FAMILY MEMBER"/>
    <property type="match status" value="1"/>
</dbReference>
<dbReference type="InParanoid" id="A0A1Y1UFL4"/>
<keyword evidence="6 18" id="KW-0732">Signal</keyword>
<evidence type="ECO:0000256" key="7">
    <source>
        <dbReference type="ARBA" id="ARBA00022801"/>
    </source>
</evidence>
<proteinExistence type="inferred from homology"/>
<dbReference type="InterPro" id="IPR013780">
    <property type="entry name" value="Glyco_hydro_b"/>
</dbReference>
<dbReference type="CDD" id="cd11319">
    <property type="entry name" value="AmyAc_euk_AmyA"/>
    <property type="match status" value="1"/>
</dbReference>
<dbReference type="SMART" id="SM00642">
    <property type="entry name" value="Aamy"/>
    <property type="match status" value="1"/>
</dbReference>
<evidence type="ECO:0000256" key="14">
    <source>
        <dbReference type="PIRSR" id="PIRSR001024-2"/>
    </source>
</evidence>
<dbReference type="STRING" id="4999.A0A1Y1UFL4"/>
<sequence length="559" mass="61206">MKLSTPSALVSAALLACVPSTLALTAEQWKGKSIYQLLTDRFAPPSADAPARTQDLPAVCDPKAQTWCGGTWLSIIDKLDYIQDMGFDAIWISPVSTNIDIATPYNFAYHGYWVTNPTTLNPRFGSEQDLHTLSNELHKRNMLLMVDIVVNNVPSLSINDSLSTEALQAADVFWTNPDQYHPYCPVNFSNLTSEQYCWLGDLKLPLMDVDTENPFVITTLQNWIKNLTSTYNIDGLRIDAAKHIPGVFWPGFCGAAGVFCIGEVYTGDVVFAAEWQTQKWMDSILGYPLYFSLVQAFGTPMGNMSNFVQIGNAVLDMPDPMVFGNFLENHDLPRWLNATVDPQLAYNALIAQFIFDGIPIVYYGQEQEFHEGAGDPYNRQALWPSNYANTTTYNRIKTLNAVRKAVMTNNTMYNGQNFINSKTQFIASTDYDVAIRKGPFVAVLTNRGSPSQQVTFGVPNSGFDSTSAVIDIMSCRSFSVGANGTISVSYAASGYGGMPYLFMSQADVSSINWCGLGSQYAFKSPNATSSAVVMNPSMGLLGAGVLVLVAAGTLGSWIA</sequence>
<feature type="disulfide bond" evidence="15">
    <location>
        <begin position="184"/>
        <end position="197"/>
    </location>
</feature>
<feature type="signal peptide" evidence="18">
    <location>
        <begin position="1"/>
        <end position="23"/>
    </location>
</feature>
<dbReference type="Gene3D" id="2.60.40.1180">
    <property type="entry name" value="Golgi alpha-mannosidase II"/>
    <property type="match status" value="1"/>
</dbReference>
<reference evidence="20 21" key="1">
    <citation type="submission" date="2017-03" db="EMBL/GenBank/DDBJ databases">
        <title>Widespread Adenine N6-methylation of Active Genes in Fungi.</title>
        <authorList>
            <consortium name="DOE Joint Genome Institute"/>
            <person name="Mondo S.J."/>
            <person name="Dannebaum R.O."/>
            <person name="Kuo R.C."/>
            <person name="Louie K.B."/>
            <person name="Bewick A.J."/>
            <person name="Labutti K."/>
            <person name="Haridas S."/>
            <person name="Kuo A."/>
            <person name="Salamov A."/>
            <person name="Ahrendt S.R."/>
            <person name="Lau R."/>
            <person name="Bowen B.P."/>
            <person name="Lipzen A."/>
            <person name="Sullivan W."/>
            <person name="Andreopoulos W.B."/>
            <person name="Clum A."/>
            <person name="Lindquist E."/>
            <person name="Daum C."/>
            <person name="Northen T.R."/>
            <person name="Ramamoorthy G."/>
            <person name="Schmitz R.J."/>
            <person name="Gryganskyi A."/>
            <person name="Culley D."/>
            <person name="Magnuson J."/>
            <person name="James T.Y."/>
            <person name="O'Malley M.A."/>
            <person name="Stajich J.E."/>
            <person name="Spatafora J.W."/>
            <person name="Visel A."/>
            <person name="Grigoriev I.V."/>
        </authorList>
    </citation>
    <scope>NUCLEOTIDE SEQUENCE [LARGE SCALE GENOMIC DNA]</scope>
    <source>
        <strain evidence="20 21">NRRL Y-17943</strain>
    </source>
</reference>
<feature type="site" description="Transition state stabilizer" evidence="14">
    <location>
        <position position="331"/>
    </location>
</feature>
<dbReference type="GO" id="GO:0004556">
    <property type="term" value="F:alpha-amylase activity"/>
    <property type="evidence" value="ECO:0007669"/>
    <property type="project" value="UniProtKB-EC"/>
</dbReference>
<keyword evidence="21" id="KW-1185">Reference proteome</keyword>
<dbReference type="InterPro" id="IPR017853">
    <property type="entry name" value="GH"/>
</dbReference>
<comment type="caution">
    <text evidence="20">The sequence shown here is derived from an EMBL/GenBank/DDBJ whole genome shotgun (WGS) entry which is preliminary data.</text>
</comment>
<feature type="disulfide bond" evidence="15">
    <location>
        <begin position="60"/>
        <end position="68"/>
    </location>
</feature>
<keyword evidence="12" id="KW-0326">Glycosidase</keyword>
<feature type="chain" id="PRO_5013005460" description="alpha-amylase" evidence="18">
    <location>
        <begin position="24"/>
        <end position="559"/>
    </location>
</feature>
<keyword evidence="17" id="KW-0472">Membrane</keyword>
<dbReference type="Proteomes" id="UP000193218">
    <property type="component" value="Unassembled WGS sequence"/>
</dbReference>
<evidence type="ECO:0000256" key="16">
    <source>
        <dbReference type="PIRSR" id="PIRSR001024-5"/>
    </source>
</evidence>
<dbReference type="Gene3D" id="3.20.20.80">
    <property type="entry name" value="Glycosidases"/>
    <property type="match status" value="1"/>
</dbReference>
<evidence type="ECO:0000256" key="1">
    <source>
        <dbReference type="ARBA" id="ARBA00000548"/>
    </source>
</evidence>
<dbReference type="PANTHER" id="PTHR10357:SF215">
    <property type="entry name" value="ALPHA-AMYLASE 1"/>
    <property type="match status" value="1"/>
</dbReference>
<dbReference type="GO" id="GO:0016052">
    <property type="term" value="P:carbohydrate catabolic process"/>
    <property type="evidence" value="ECO:0007669"/>
    <property type="project" value="InterPro"/>
</dbReference>
<evidence type="ECO:0000256" key="10">
    <source>
        <dbReference type="ARBA" id="ARBA00023180"/>
    </source>
</evidence>
<dbReference type="InterPro" id="IPR013777">
    <property type="entry name" value="A-amylase-like"/>
</dbReference>
<evidence type="ECO:0000256" key="18">
    <source>
        <dbReference type="SAM" id="SignalP"/>
    </source>
</evidence>
<evidence type="ECO:0000256" key="11">
    <source>
        <dbReference type="ARBA" id="ARBA00023277"/>
    </source>
</evidence>
<feature type="binding site" evidence="16">
    <location>
        <position position="331"/>
    </location>
    <ligand>
        <name>substrate</name>
    </ligand>
</feature>
<dbReference type="FunCoup" id="A0A1Y1UFL4">
    <property type="interactions" value="112"/>
</dbReference>
<organism evidence="20 21">
    <name type="scientific">Kockovaella imperatae</name>
    <dbReference type="NCBI Taxonomy" id="4999"/>
    <lineage>
        <taxon>Eukaryota</taxon>
        <taxon>Fungi</taxon>
        <taxon>Dikarya</taxon>
        <taxon>Basidiomycota</taxon>
        <taxon>Agaricomycotina</taxon>
        <taxon>Tremellomycetes</taxon>
        <taxon>Tremellales</taxon>
        <taxon>Cuniculitremaceae</taxon>
        <taxon>Kockovaella</taxon>
    </lineage>
</organism>
<feature type="active site" description="Proton donor" evidence="13">
    <location>
        <position position="263"/>
    </location>
</feature>
<evidence type="ECO:0000256" key="9">
    <source>
        <dbReference type="ARBA" id="ARBA00023157"/>
    </source>
</evidence>
<keyword evidence="17" id="KW-1133">Transmembrane helix</keyword>
<evidence type="ECO:0000256" key="17">
    <source>
        <dbReference type="SAM" id="Phobius"/>
    </source>
</evidence>
<evidence type="ECO:0000256" key="2">
    <source>
        <dbReference type="ARBA" id="ARBA00001913"/>
    </source>
</evidence>
<feature type="binding site" evidence="16">
    <location>
        <position position="113"/>
    </location>
    <ligand>
        <name>substrate</name>
    </ligand>
</feature>
<dbReference type="RefSeq" id="XP_021870929.1">
    <property type="nucleotide sequence ID" value="XM_022012886.1"/>
</dbReference>
<dbReference type="InterPro" id="IPR006047">
    <property type="entry name" value="GH13_cat_dom"/>
</dbReference>
<evidence type="ECO:0000256" key="6">
    <source>
        <dbReference type="ARBA" id="ARBA00022729"/>
    </source>
</evidence>
<evidence type="ECO:0000259" key="19">
    <source>
        <dbReference type="SMART" id="SM00642"/>
    </source>
</evidence>
<accession>A0A1Y1UFL4</accession>
<keyword evidence="5" id="KW-0479">Metal-binding</keyword>
<feature type="binding site" evidence="16">
    <location>
        <position position="65"/>
    </location>
    <ligand>
        <name>substrate</name>
    </ligand>
</feature>
<keyword evidence="9 15" id="KW-1015">Disulfide bond</keyword>
<keyword evidence="7 20" id="KW-0378">Hydrolase</keyword>